<accession>A0A8S3JX21</accession>
<gene>
    <name evidence="2" type="ORF">SMN809_LOCUS82394</name>
</gene>
<reference evidence="2" key="1">
    <citation type="submission" date="2021-02" db="EMBL/GenBank/DDBJ databases">
        <authorList>
            <person name="Nowell W R."/>
        </authorList>
    </citation>
    <scope>NUCLEOTIDE SEQUENCE</scope>
</reference>
<evidence type="ECO:0000313" key="3">
    <source>
        <dbReference type="Proteomes" id="UP000676336"/>
    </source>
</evidence>
<evidence type="ECO:0000256" key="1">
    <source>
        <dbReference type="SAM" id="MobiDB-lite"/>
    </source>
</evidence>
<sequence>MLTNTNTSSAELTATGKNSFSNASIGLTNSNSIENNNNRYSPSNFYRAAAVAAATSDSNNRRYMPSTPWSKSNCFGDSFKLEAN</sequence>
<evidence type="ECO:0000313" key="2">
    <source>
        <dbReference type="EMBL" id="CAF5221512.1"/>
    </source>
</evidence>
<dbReference type="EMBL" id="CAJOBI010351542">
    <property type="protein sequence ID" value="CAF5221512.1"/>
    <property type="molecule type" value="Genomic_DNA"/>
</dbReference>
<dbReference type="Proteomes" id="UP000676336">
    <property type="component" value="Unassembled WGS sequence"/>
</dbReference>
<dbReference type="AlphaFoldDB" id="A0A8S3JX21"/>
<protein>
    <submittedName>
        <fullName evidence="2">Uncharacterized protein</fullName>
    </submittedName>
</protein>
<feature type="compositionally biased region" description="Low complexity" evidence="1">
    <location>
        <begin position="29"/>
        <end position="38"/>
    </location>
</feature>
<feature type="non-terminal residue" evidence="2">
    <location>
        <position position="84"/>
    </location>
</feature>
<proteinExistence type="predicted"/>
<name>A0A8S3JX21_9BILA</name>
<feature type="region of interest" description="Disordered" evidence="1">
    <location>
        <begin position="1"/>
        <end position="39"/>
    </location>
</feature>
<organism evidence="2 3">
    <name type="scientific">Rotaria magnacalcarata</name>
    <dbReference type="NCBI Taxonomy" id="392030"/>
    <lineage>
        <taxon>Eukaryota</taxon>
        <taxon>Metazoa</taxon>
        <taxon>Spiralia</taxon>
        <taxon>Gnathifera</taxon>
        <taxon>Rotifera</taxon>
        <taxon>Eurotatoria</taxon>
        <taxon>Bdelloidea</taxon>
        <taxon>Philodinida</taxon>
        <taxon>Philodinidae</taxon>
        <taxon>Rotaria</taxon>
    </lineage>
</organism>
<feature type="compositionally biased region" description="Polar residues" evidence="1">
    <location>
        <begin position="1"/>
        <end position="28"/>
    </location>
</feature>
<comment type="caution">
    <text evidence="2">The sequence shown here is derived from an EMBL/GenBank/DDBJ whole genome shotgun (WGS) entry which is preliminary data.</text>
</comment>